<dbReference type="GO" id="GO:0016705">
    <property type="term" value="F:oxidoreductase activity, acting on paired donors, with incorporation or reduction of molecular oxygen"/>
    <property type="evidence" value="ECO:0007669"/>
    <property type="project" value="InterPro"/>
</dbReference>
<evidence type="ECO:0000256" key="2">
    <source>
        <dbReference type="ARBA" id="ARBA00010617"/>
    </source>
</evidence>
<keyword evidence="5" id="KW-0408">Iron</keyword>
<evidence type="ECO:0000256" key="3">
    <source>
        <dbReference type="ARBA" id="ARBA00022617"/>
    </source>
</evidence>
<comment type="similarity">
    <text evidence="2">Belongs to the cytochrome P450 family.</text>
</comment>
<accession>M7T624</accession>
<dbReference type="SUPFAM" id="SSF48264">
    <property type="entry name" value="Cytochrome P450"/>
    <property type="match status" value="1"/>
</dbReference>
<dbReference type="AlphaFoldDB" id="M7T624"/>
<sequence>MSLPTNFYLLSLYRSDDFIGDVVRIAPNELVFLTPQAAKDIYLAQEKNLELFVQVGYDALDTGDGGISGETNPVRHREIAKKLAPAFSMRNFKAKEEAVQKHIDLFIEKIKTVGGTDHGAELQRWTDWLALDLSADMTYGLDMGQITRKFRLLSPLMYMTISPSVWFSLPRLIRMNTQDAKRRIERRGKTEHLDYFEQLIPADKPVPEDEKQIYHVENVAGQLLLASWQPLANQFYSLIFFLLKEPDAYAALVGEIRTGIYKLVPKRVFDSTKIQLTACRV</sequence>
<dbReference type="KEGG" id="ela:UCREL1_7772"/>
<gene>
    <name evidence="6" type="ORF">UCREL1_7772</name>
</gene>
<dbReference type="Proteomes" id="UP000012174">
    <property type="component" value="Unassembled WGS sequence"/>
</dbReference>
<dbReference type="InterPro" id="IPR036396">
    <property type="entry name" value="Cyt_P450_sf"/>
</dbReference>
<keyword evidence="4" id="KW-0479">Metal-binding</keyword>
<dbReference type="GO" id="GO:0005506">
    <property type="term" value="F:iron ion binding"/>
    <property type="evidence" value="ECO:0007669"/>
    <property type="project" value="InterPro"/>
</dbReference>
<dbReference type="InterPro" id="IPR050121">
    <property type="entry name" value="Cytochrome_P450_monoxygenase"/>
</dbReference>
<dbReference type="eggNOG" id="ENOG502TA6G">
    <property type="taxonomic scope" value="Eukaryota"/>
</dbReference>
<proteinExistence type="inferred from homology"/>
<dbReference type="PANTHER" id="PTHR24305">
    <property type="entry name" value="CYTOCHROME P450"/>
    <property type="match status" value="1"/>
</dbReference>
<dbReference type="OMA" id="YMTISPS"/>
<evidence type="ECO:0000256" key="4">
    <source>
        <dbReference type="ARBA" id="ARBA00022723"/>
    </source>
</evidence>
<dbReference type="PANTHER" id="PTHR24305:SF210">
    <property type="entry name" value="CYTOCHROME P450 MONOOXYGENASE ASQL-RELATED"/>
    <property type="match status" value="1"/>
</dbReference>
<evidence type="ECO:0000313" key="7">
    <source>
        <dbReference type="Proteomes" id="UP000012174"/>
    </source>
</evidence>
<evidence type="ECO:0000256" key="1">
    <source>
        <dbReference type="ARBA" id="ARBA00001971"/>
    </source>
</evidence>
<dbReference type="GO" id="GO:0004497">
    <property type="term" value="F:monooxygenase activity"/>
    <property type="evidence" value="ECO:0007669"/>
    <property type="project" value="UniProtKB-KW"/>
</dbReference>
<protein>
    <submittedName>
        <fullName evidence="6">Putative benzoate 4-monooxygenase cytochrome p450 protein</fullName>
    </submittedName>
</protein>
<dbReference type="Gene3D" id="1.10.630.10">
    <property type="entry name" value="Cytochrome P450"/>
    <property type="match status" value="1"/>
</dbReference>
<comment type="cofactor">
    <cofactor evidence="1">
        <name>heme</name>
        <dbReference type="ChEBI" id="CHEBI:30413"/>
    </cofactor>
</comment>
<organism evidence="6 7">
    <name type="scientific">Eutypa lata (strain UCR-EL1)</name>
    <name type="common">Grapevine dieback disease fungus</name>
    <name type="synonym">Eutypa armeniacae</name>
    <dbReference type="NCBI Taxonomy" id="1287681"/>
    <lineage>
        <taxon>Eukaryota</taxon>
        <taxon>Fungi</taxon>
        <taxon>Dikarya</taxon>
        <taxon>Ascomycota</taxon>
        <taxon>Pezizomycotina</taxon>
        <taxon>Sordariomycetes</taxon>
        <taxon>Xylariomycetidae</taxon>
        <taxon>Xylariales</taxon>
        <taxon>Diatrypaceae</taxon>
        <taxon>Eutypa</taxon>
    </lineage>
</organism>
<reference evidence="7" key="1">
    <citation type="journal article" date="2013" name="Genome Announc.">
        <title>Draft genome sequence of the grapevine dieback fungus Eutypa lata UCR-EL1.</title>
        <authorList>
            <person name="Blanco-Ulate B."/>
            <person name="Rolshausen P.E."/>
            <person name="Cantu D."/>
        </authorList>
    </citation>
    <scope>NUCLEOTIDE SEQUENCE [LARGE SCALE GENOMIC DNA]</scope>
    <source>
        <strain evidence="7">UCR-EL1</strain>
    </source>
</reference>
<keyword evidence="6" id="KW-0503">Monooxygenase</keyword>
<keyword evidence="6" id="KW-0560">Oxidoreductase</keyword>
<dbReference type="HOGENOM" id="CLU_086413_0_0_1"/>
<dbReference type="GO" id="GO:0020037">
    <property type="term" value="F:heme binding"/>
    <property type="evidence" value="ECO:0007669"/>
    <property type="project" value="InterPro"/>
</dbReference>
<name>M7T624_EUTLA</name>
<dbReference type="OrthoDB" id="1470350at2759"/>
<keyword evidence="3" id="KW-0349">Heme</keyword>
<evidence type="ECO:0000256" key="5">
    <source>
        <dbReference type="ARBA" id="ARBA00023004"/>
    </source>
</evidence>
<dbReference type="EMBL" id="KB706899">
    <property type="protein sequence ID" value="EMR65271.1"/>
    <property type="molecule type" value="Genomic_DNA"/>
</dbReference>
<keyword evidence="7" id="KW-1185">Reference proteome</keyword>
<evidence type="ECO:0000313" key="6">
    <source>
        <dbReference type="EMBL" id="EMR65271.1"/>
    </source>
</evidence>